<organism evidence="1 2">
    <name type="scientific">Syncephalastrum racemosum</name>
    <name type="common">Filamentous fungus</name>
    <dbReference type="NCBI Taxonomy" id="13706"/>
    <lineage>
        <taxon>Eukaryota</taxon>
        <taxon>Fungi</taxon>
        <taxon>Fungi incertae sedis</taxon>
        <taxon>Mucoromycota</taxon>
        <taxon>Mucoromycotina</taxon>
        <taxon>Mucoromycetes</taxon>
        <taxon>Mucorales</taxon>
        <taxon>Syncephalastraceae</taxon>
        <taxon>Syncephalastrum</taxon>
    </lineage>
</organism>
<dbReference type="Gene3D" id="1.10.630.10">
    <property type="entry name" value="Cytochrome P450"/>
    <property type="match status" value="1"/>
</dbReference>
<dbReference type="Proteomes" id="UP000242180">
    <property type="component" value="Unassembled WGS sequence"/>
</dbReference>
<dbReference type="STRING" id="13706.A0A1X2HM19"/>
<dbReference type="OrthoDB" id="2286682at2759"/>
<dbReference type="GO" id="GO:0005506">
    <property type="term" value="F:iron ion binding"/>
    <property type="evidence" value="ECO:0007669"/>
    <property type="project" value="InterPro"/>
</dbReference>
<dbReference type="GO" id="GO:0020037">
    <property type="term" value="F:heme binding"/>
    <property type="evidence" value="ECO:0007669"/>
    <property type="project" value="InterPro"/>
</dbReference>
<sequence length="113" mass="13257">MVSYKFPIIGSTREYRKDPRAFLEKYEAKYGPVYRAHLFGRICTVVSDQYVREVFLNNNFNFEKAFNGVSLSSIFYSPILSYVISRLLMCTLLRTSRMTISLWMRAATLCRNI</sequence>
<evidence type="ECO:0000313" key="1">
    <source>
        <dbReference type="EMBL" id="ORZ00401.1"/>
    </source>
</evidence>
<dbReference type="InterPro" id="IPR036396">
    <property type="entry name" value="Cyt_P450_sf"/>
</dbReference>
<dbReference type="AlphaFoldDB" id="A0A1X2HM19"/>
<proteinExistence type="predicted"/>
<evidence type="ECO:0008006" key="3">
    <source>
        <dbReference type="Google" id="ProtNLM"/>
    </source>
</evidence>
<name>A0A1X2HM19_SYNRA</name>
<dbReference type="GO" id="GO:0004497">
    <property type="term" value="F:monooxygenase activity"/>
    <property type="evidence" value="ECO:0007669"/>
    <property type="project" value="InterPro"/>
</dbReference>
<keyword evidence="2" id="KW-1185">Reference proteome</keyword>
<gene>
    <name evidence="1" type="ORF">BCR43DRAFT_485148</name>
</gene>
<dbReference type="GO" id="GO:0016705">
    <property type="term" value="F:oxidoreductase activity, acting on paired donors, with incorporation or reduction of molecular oxygen"/>
    <property type="evidence" value="ECO:0007669"/>
    <property type="project" value="InterPro"/>
</dbReference>
<evidence type="ECO:0000313" key="2">
    <source>
        <dbReference type="Proteomes" id="UP000242180"/>
    </source>
</evidence>
<dbReference type="InParanoid" id="A0A1X2HM19"/>
<dbReference type="SUPFAM" id="SSF48264">
    <property type="entry name" value="Cytochrome P450"/>
    <property type="match status" value="1"/>
</dbReference>
<dbReference type="EMBL" id="MCGN01000002">
    <property type="protein sequence ID" value="ORZ00401.1"/>
    <property type="molecule type" value="Genomic_DNA"/>
</dbReference>
<protein>
    <recommendedName>
        <fullName evidence="3">Cytochrome P450</fullName>
    </recommendedName>
</protein>
<comment type="caution">
    <text evidence="1">The sequence shown here is derived from an EMBL/GenBank/DDBJ whole genome shotgun (WGS) entry which is preliminary data.</text>
</comment>
<accession>A0A1X2HM19</accession>
<reference evidence="1 2" key="1">
    <citation type="submission" date="2016-07" db="EMBL/GenBank/DDBJ databases">
        <title>Pervasive Adenine N6-methylation of Active Genes in Fungi.</title>
        <authorList>
            <consortium name="DOE Joint Genome Institute"/>
            <person name="Mondo S.J."/>
            <person name="Dannebaum R.O."/>
            <person name="Kuo R.C."/>
            <person name="Labutti K."/>
            <person name="Haridas S."/>
            <person name="Kuo A."/>
            <person name="Salamov A."/>
            <person name="Ahrendt S.R."/>
            <person name="Lipzen A."/>
            <person name="Sullivan W."/>
            <person name="Andreopoulos W.B."/>
            <person name="Clum A."/>
            <person name="Lindquist E."/>
            <person name="Daum C."/>
            <person name="Ramamoorthy G.K."/>
            <person name="Gryganskyi A."/>
            <person name="Culley D."/>
            <person name="Magnuson J.K."/>
            <person name="James T.Y."/>
            <person name="O'Malley M.A."/>
            <person name="Stajich J.E."/>
            <person name="Spatafora J.W."/>
            <person name="Visel A."/>
            <person name="Grigoriev I.V."/>
        </authorList>
    </citation>
    <scope>NUCLEOTIDE SEQUENCE [LARGE SCALE GENOMIC DNA]</scope>
    <source>
        <strain evidence="1 2">NRRL 2496</strain>
    </source>
</reference>